<reference evidence="6" key="1">
    <citation type="submission" date="2021-04" db="EMBL/GenBank/DDBJ databases">
        <title>The genome sequence of Ideonella sp. 4Y11.</title>
        <authorList>
            <person name="Liu Y."/>
        </authorList>
    </citation>
    <scope>NUCLEOTIDE SEQUENCE</scope>
    <source>
        <strain evidence="6">4Y11</strain>
    </source>
</reference>
<gene>
    <name evidence="6" type="ORF">KAK06_08390</name>
</gene>
<evidence type="ECO:0000313" key="7">
    <source>
        <dbReference type="Proteomes" id="UP000678374"/>
    </source>
</evidence>
<comment type="caution">
    <text evidence="6">The sequence shown here is derived from an EMBL/GenBank/DDBJ whole genome shotgun (WGS) entry which is preliminary data.</text>
</comment>
<keyword evidence="3" id="KW-0862">Zinc</keyword>
<accession>A0A941BFP3</accession>
<proteinExistence type="inferred from homology"/>
<evidence type="ECO:0000259" key="5">
    <source>
        <dbReference type="PROSITE" id="PS51891"/>
    </source>
</evidence>
<dbReference type="GO" id="GO:0016846">
    <property type="term" value="F:carbon-sulfur lyase activity"/>
    <property type="evidence" value="ECO:0007669"/>
    <property type="project" value="InterPro"/>
</dbReference>
<evidence type="ECO:0000256" key="1">
    <source>
        <dbReference type="ARBA" id="ARBA00005495"/>
    </source>
</evidence>
<comment type="similarity">
    <text evidence="1">Belongs to the Gfa family.</text>
</comment>
<name>A0A941BFP3_9BURK</name>
<keyword evidence="4" id="KW-0456">Lyase</keyword>
<dbReference type="AlphaFoldDB" id="A0A941BFP3"/>
<evidence type="ECO:0000256" key="4">
    <source>
        <dbReference type="ARBA" id="ARBA00023239"/>
    </source>
</evidence>
<dbReference type="PANTHER" id="PTHR33337">
    <property type="entry name" value="GFA DOMAIN-CONTAINING PROTEIN"/>
    <property type="match status" value="1"/>
</dbReference>
<protein>
    <submittedName>
        <fullName evidence="6">GFA family protein</fullName>
    </submittedName>
</protein>
<evidence type="ECO:0000256" key="2">
    <source>
        <dbReference type="ARBA" id="ARBA00022723"/>
    </source>
</evidence>
<dbReference type="PANTHER" id="PTHR33337:SF40">
    <property type="entry name" value="CENP-V_GFA DOMAIN-CONTAINING PROTEIN-RELATED"/>
    <property type="match status" value="1"/>
</dbReference>
<dbReference type="GO" id="GO:0046872">
    <property type="term" value="F:metal ion binding"/>
    <property type="evidence" value="ECO:0007669"/>
    <property type="project" value="UniProtKB-KW"/>
</dbReference>
<evidence type="ECO:0000256" key="3">
    <source>
        <dbReference type="ARBA" id="ARBA00022833"/>
    </source>
</evidence>
<sequence>MSTFTRGHCLCGAVQLQAPLPARWVAHCHCTMCQRAHGAGVVTWAGFDEAAVQVDDAQGQLRWYASSPEARRAHCGRCGTPMLFASSRWPGELHLARALLDEALTQPPAAHVFHDTHVDWLMLGDTLPRHAATDST</sequence>
<organism evidence="6 7">
    <name type="scientific">Ideonella aquatica</name>
    <dbReference type="NCBI Taxonomy" id="2824119"/>
    <lineage>
        <taxon>Bacteria</taxon>
        <taxon>Pseudomonadati</taxon>
        <taxon>Pseudomonadota</taxon>
        <taxon>Betaproteobacteria</taxon>
        <taxon>Burkholderiales</taxon>
        <taxon>Sphaerotilaceae</taxon>
        <taxon>Ideonella</taxon>
    </lineage>
</organism>
<dbReference type="RefSeq" id="WP_210801486.1">
    <property type="nucleotide sequence ID" value="NZ_JAGQDE010000005.1"/>
</dbReference>
<dbReference type="InterPro" id="IPR011057">
    <property type="entry name" value="Mss4-like_sf"/>
</dbReference>
<dbReference type="SUPFAM" id="SSF51316">
    <property type="entry name" value="Mss4-like"/>
    <property type="match status" value="1"/>
</dbReference>
<keyword evidence="7" id="KW-1185">Reference proteome</keyword>
<feature type="domain" description="CENP-V/GFA" evidence="5">
    <location>
        <begin position="5"/>
        <end position="114"/>
    </location>
</feature>
<dbReference type="Pfam" id="PF04828">
    <property type="entry name" value="GFA"/>
    <property type="match status" value="1"/>
</dbReference>
<keyword evidence="2" id="KW-0479">Metal-binding</keyword>
<dbReference type="PROSITE" id="PS51891">
    <property type="entry name" value="CENP_V_GFA"/>
    <property type="match status" value="1"/>
</dbReference>
<dbReference type="Gene3D" id="3.90.1590.10">
    <property type="entry name" value="glutathione-dependent formaldehyde- activating enzyme (gfa)"/>
    <property type="match status" value="1"/>
</dbReference>
<evidence type="ECO:0000313" key="6">
    <source>
        <dbReference type="EMBL" id="MBQ0958976.1"/>
    </source>
</evidence>
<dbReference type="InterPro" id="IPR006913">
    <property type="entry name" value="CENP-V/GFA"/>
</dbReference>
<dbReference type="EMBL" id="JAGQDE010000005">
    <property type="protein sequence ID" value="MBQ0958976.1"/>
    <property type="molecule type" value="Genomic_DNA"/>
</dbReference>
<dbReference type="Proteomes" id="UP000678374">
    <property type="component" value="Unassembled WGS sequence"/>
</dbReference>